<evidence type="ECO:0000259" key="2">
    <source>
        <dbReference type="PROSITE" id="PS50011"/>
    </source>
</evidence>
<comment type="caution">
    <text evidence="3">The sequence shown here is derived from an EMBL/GenBank/DDBJ whole genome shotgun (WGS) entry which is preliminary data.</text>
</comment>
<dbReference type="InterPro" id="IPR050167">
    <property type="entry name" value="Ser_Thr_protein_kinase"/>
</dbReference>
<dbReference type="Pfam" id="PF23748">
    <property type="entry name" value="Beta-prop_LRRK2"/>
    <property type="match status" value="1"/>
</dbReference>
<protein>
    <recommendedName>
        <fullName evidence="2">Protein kinase domain-containing protein</fullName>
    </recommendedName>
</protein>
<keyword evidence="1" id="KW-0677">Repeat</keyword>
<reference evidence="3" key="1">
    <citation type="submission" date="2021-02" db="EMBL/GenBank/DDBJ databases">
        <authorList>
            <person name="Nowell W R."/>
        </authorList>
    </citation>
    <scope>NUCLEOTIDE SEQUENCE</scope>
</reference>
<dbReference type="GO" id="GO:0007165">
    <property type="term" value="P:signal transduction"/>
    <property type="evidence" value="ECO:0007669"/>
    <property type="project" value="TreeGrafter"/>
</dbReference>
<proteinExistence type="predicted"/>
<dbReference type="EMBL" id="CAJOBC010000034">
    <property type="protein sequence ID" value="CAF3523036.1"/>
    <property type="molecule type" value="Genomic_DNA"/>
</dbReference>
<dbReference type="Gene3D" id="1.10.510.10">
    <property type="entry name" value="Transferase(Phosphotransferase) domain 1"/>
    <property type="match status" value="1"/>
</dbReference>
<dbReference type="Pfam" id="PF16095">
    <property type="entry name" value="COR-A"/>
    <property type="match status" value="1"/>
</dbReference>
<dbReference type="PROSITE" id="PS00108">
    <property type="entry name" value="PROTEIN_KINASE_ST"/>
    <property type="match status" value="1"/>
</dbReference>
<dbReference type="InterPro" id="IPR032171">
    <property type="entry name" value="COR-A"/>
</dbReference>
<sequence>MAVAPGAAVIIVGSHQDQLAKHKNYRQISEHLQNLIYKRFMDTSYSEKVGYPKVIGTKDHLMLQQRIPAKYIYLEEAISLIVEERRLMNKNPVLKLKEYTEVIKVAFQRLERPKFRDDFELLQATKFLHENGVVLHYDDTCLSDLYFLDPQWLCDLLAHIITIEQINGFARHGIMRIEDLYLLFKGEIFETTDVCSYIIDLLRKFEVAVTWDNQNILIPPLLPSEGQFKLLNINKRSSRIPIIPYTKIVQLKSYKNLHDFNTSLNDTISQSKMNSLQLKHLIRVDNEQQYIYRLYQIAFIPSCFWPRLITRLLADTQLRACLTTYFITDLTMLNTNQWTMDRIKTILLNESNWYCWQTGLELRYHDCCLIRIKEVLFEPIVSSLTTATTTYQQENEKEEHDQQLNTVLGYPYRNMIFKFDTDEELNKQIIATNGSLIEICVYNTNLQLIMDYNLNQQDKDQLYVYSSFNNSLDLHINKNYSRSTDHLDVDNENFLTSRSQSDPPLLSSTNTPFIITLNVQLSTIAKILMNLTDNIDTLLEDWYPEMGTRFVQNSKGDYLVYRFIPCHKCLNESVEDKQNSNVTLTSSPSWNLVVSDSKYNVTLFSPEQGVKFHANSEIDRTRQLSKKIRKYELNESFLCHAFWIEHVIFNYLEKKPILCEKHGEIDYSTIAPDFSMRQYIEIAVKALVPVDTSNILTDSSKNDDNEDINTDKSKKLSLRNIRKEWNLNPMRSACKAYIASRQELSILLALNRHENIVPLLGLCPKPLSLILECAPYGSLDNILSEYKRMNTSLTFSTYQKLIVQIASALAHLHKHYIIYRDLKSENVLVWSLPMPHMPSKGQVLVKLSDYSISRALLPSVGTKGFAGTEGYIAPEIIRFNGEELYTEKADIFSFAMLMYELLTLEHPFRRNGKEHVRDLILQSWRPSLTQQELASPTLILDLMISCWAESPYDRPSAEDIYNISRKFEFRHLMDVVELSNKENYNEHLPLAVITFRDDIDNDDVDDEYEEDQMALPSADVWIVQHSKQELESSLIVFAYDKYNAVHERYINVCGCEIRAIHVHNQRYVILADILNCLYIFCSKTFVKLHQSILIHHHSNAQPVHMISLNEQQPLLSSIVYLLLSDNSIYSLDLLILLRNQIDASELGYRYIMNIALPTFKITALPTPSGRNVEIWAGCSLGNIRIIDVRTAQLSVQLSHQYQYGGGQTAVHLLCSNKESQYQYFVWTAMKTGCFVYVWNHLSRRIVNHIDCEKVIKQNGNDSNEMIMIDSLLPYRTFLFIGCSTGHILVVKAINVQPLTIFHAHDRNVMNIFPLSSQSSRPIIDLTIHTRQQLSQFKQLQERFEQQWKPKQQNQQRLDESKNDDSSDEISYILTYGCGAQPYQSIPQLTYGKDTIYLTTWSLEDFTTDS</sequence>
<evidence type="ECO:0000256" key="1">
    <source>
        <dbReference type="ARBA" id="ARBA00022737"/>
    </source>
</evidence>
<dbReference type="InterPro" id="IPR000719">
    <property type="entry name" value="Prot_kinase_dom"/>
</dbReference>
<dbReference type="PROSITE" id="PS50011">
    <property type="entry name" value="PROTEIN_KINASE_DOM"/>
    <property type="match status" value="1"/>
</dbReference>
<evidence type="ECO:0000313" key="5">
    <source>
        <dbReference type="Proteomes" id="UP000663829"/>
    </source>
</evidence>
<dbReference type="GO" id="GO:0005737">
    <property type="term" value="C:cytoplasm"/>
    <property type="evidence" value="ECO:0007669"/>
    <property type="project" value="TreeGrafter"/>
</dbReference>
<dbReference type="SUPFAM" id="SSF50978">
    <property type="entry name" value="WD40 repeat-like"/>
    <property type="match status" value="1"/>
</dbReference>
<dbReference type="Proteomes" id="UP000681722">
    <property type="component" value="Unassembled WGS sequence"/>
</dbReference>
<keyword evidence="5" id="KW-1185">Reference proteome</keyword>
<evidence type="ECO:0000313" key="3">
    <source>
        <dbReference type="EMBL" id="CAF0744397.1"/>
    </source>
</evidence>
<dbReference type="GO" id="GO:0005524">
    <property type="term" value="F:ATP binding"/>
    <property type="evidence" value="ECO:0007669"/>
    <property type="project" value="InterPro"/>
</dbReference>
<dbReference type="EMBL" id="CAJNOQ010000034">
    <property type="protein sequence ID" value="CAF0744397.1"/>
    <property type="molecule type" value="Genomic_DNA"/>
</dbReference>
<dbReference type="PANTHER" id="PTHR23257">
    <property type="entry name" value="SERINE-THREONINE PROTEIN KINASE"/>
    <property type="match status" value="1"/>
</dbReference>
<gene>
    <name evidence="3" type="ORF">GPM918_LOCUS456</name>
    <name evidence="4" type="ORF">SRO942_LOCUS457</name>
</gene>
<accession>A0A813NTL7</accession>
<dbReference type="PANTHER" id="PTHR23257:SF958">
    <property type="entry name" value="SERINE_THREONINE-PROTEIN KINASE WNK4"/>
    <property type="match status" value="1"/>
</dbReference>
<name>A0A813NTL7_9BILA</name>
<dbReference type="OrthoDB" id="10252328at2759"/>
<dbReference type="GO" id="GO:0004672">
    <property type="term" value="F:protein kinase activity"/>
    <property type="evidence" value="ECO:0007669"/>
    <property type="project" value="InterPro"/>
</dbReference>
<dbReference type="InterPro" id="IPR056602">
    <property type="entry name" value="Beta-prop_LRRK2"/>
</dbReference>
<dbReference type="InterPro" id="IPR011009">
    <property type="entry name" value="Kinase-like_dom_sf"/>
</dbReference>
<dbReference type="Proteomes" id="UP000663829">
    <property type="component" value="Unassembled WGS sequence"/>
</dbReference>
<organism evidence="3 5">
    <name type="scientific">Didymodactylos carnosus</name>
    <dbReference type="NCBI Taxonomy" id="1234261"/>
    <lineage>
        <taxon>Eukaryota</taxon>
        <taxon>Metazoa</taxon>
        <taxon>Spiralia</taxon>
        <taxon>Gnathifera</taxon>
        <taxon>Rotifera</taxon>
        <taxon>Eurotatoria</taxon>
        <taxon>Bdelloidea</taxon>
        <taxon>Philodinida</taxon>
        <taxon>Philodinidae</taxon>
        <taxon>Didymodactylos</taxon>
    </lineage>
</organism>
<dbReference type="SMART" id="SM00220">
    <property type="entry name" value="S_TKc"/>
    <property type="match status" value="1"/>
</dbReference>
<dbReference type="InterPro" id="IPR008271">
    <property type="entry name" value="Ser/Thr_kinase_AS"/>
</dbReference>
<feature type="domain" description="Protein kinase" evidence="2">
    <location>
        <begin position="690"/>
        <end position="967"/>
    </location>
</feature>
<evidence type="ECO:0000313" key="4">
    <source>
        <dbReference type="EMBL" id="CAF3523036.1"/>
    </source>
</evidence>
<dbReference type="Pfam" id="PF00069">
    <property type="entry name" value="Pkinase"/>
    <property type="match status" value="1"/>
</dbReference>
<dbReference type="SUPFAM" id="SSF56112">
    <property type="entry name" value="Protein kinase-like (PK-like)"/>
    <property type="match status" value="1"/>
</dbReference>
<dbReference type="InterPro" id="IPR036322">
    <property type="entry name" value="WD40_repeat_dom_sf"/>
</dbReference>